<protein>
    <submittedName>
        <fullName evidence="6">p-loop containing nucleoside triphosphate hydrolase protein</fullName>
    </submittedName>
</protein>
<dbReference type="PROSITE" id="PS50893">
    <property type="entry name" value="ABC_TRANSPORTER_2"/>
    <property type="match status" value="2"/>
</dbReference>
<keyword evidence="7" id="KW-1185">Reference proteome</keyword>
<keyword evidence="2" id="KW-0547">Nucleotide-binding</keyword>
<feature type="compositionally biased region" description="Basic residues" evidence="4">
    <location>
        <begin position="213"/>
        <end position="223"/>
    </location>
</feature>
<dbReference type="Proteomes" id="UP000193719">
    <property type="component" value="Unassembled WGS sequence"/>
</dbReference>
<dbReference type="STRING" id="1754191.A0A1Y1V5B8"/>
<evidence type="ECO:0000256" key="2">
    <source>
        <dbReference type="ARBA" id="ARBA00022741"/>
    </source>
</evidence>
<evidence type="ECO:0000256" key="1">
    <source>
        <dbReference type="ARBA" id="ARBA00022737"/>
    </source>
</evidence>
<feature type="domain" description="ABC transporter" evidence="5">
    <location>
        <begin position="998"/>
        <end position="1213"/>
    </location>
</feature>
<keyword evidence="3" id="KW-0067">ATP-binding</keyword>
<reference evidence="6 7" key="2">
    <citation type="submission" date="2016-08" db="EMBL/GenBank/DDBJ databases">
        <title>Pervasive Adenine N6-methylation of Active Genes in Fungi.</title>
        <authorList>
            <consortium name="DOE Joint Genome Institute"/>
            <person name="Mondo S.J."/>
            <person name="Dannebaum R.O."/>
            <person name="Kuo R.C."/>
            <person name="Labutti K."/>
            <person name="Haridas S."/>
            <person name="Kuo A."/>
            <person name="Salamov A."/>
            <person name="Ahrendt S.R."/>
            <person name="Lipzen A."/>
            <person name="Sullivan W."/>
            <person name="Andreopoulos W.B."/>
            <person name="Clum A."/>
            <person name="Lindquist E."/>
            <person name="Daum C."/>
            <person name="Ramamoorthy G.K."/>
            <person name="Gryganskyi A."/>
            <person name="Culley D."/>
            <person name="Magnuson J.K."/>
            <person name="James T.Y."/>
            <person name="O'Malley M.A."/>
            <person name="Stajich J.E."/>
            <person name="Spatafora J.W."/>
            <person name="Visel A."/>
            <person name="Grigoriev I.V."/>
        </authorList>
    </citation>
    <scope>NUCLEOTIDE SEQUENCE [LARGE SCALE GENOMIC DNA]</scope>
    <source>
        <strain evidence="7">finn</strain>
    </source>
</reference>
<dbReference type="FunFam" id="3.40.50.300:FF:000011">
    <property type="entry name" value="Putative ABC transporter ATP-binding component"/>
    <property type="match status" value="1"/>
</dbReference>
<comment type="caution">
    <text evidence="6">The sequence shown here is derived from an EMBL/GenBank/DDBJ whole genome shotgun (WGS) entry which is preliminary data.</text>
</comment>
<feature type="region of interest" description="Disordered" evidence="4">
    <location>
        <begin position="944"/>
        <end position="970"/>
    </location>
</feature>
<dbReference type="OrthoDB" id="2110130at2759"/>
<dbReference type="CDD" id="cd03221">
    <property type="entry name" value="ABCF_EF-3"/>
    <property type="match status" value="2"/>
</dbReference>
<evidence type="ECO:0000259" key="5">
    <source>
        <dbReference type="PROSITE" id="PS50893"/>
    </source>
</evidence>
<dbReference type="AlphaFoldDB" id="A0A1Y1V5B8"/>
<dbReference type="Pfam" id="PF00005">
    <property type="entry name" value="ABC_tran"/>
    <property type="match status" value="2"/>
</dbReference>
<gene>
    <name evidence="6" type="ORF">BCR36DRAFT_330456</name>
</gene>
<dbReference type="PANTHER" id="PTHR19211">
    <property type="entry name" value="ATP-BINDING TRANSPORT PROTEIN-RELATED"/>
    <property type="match status" value="1"/>
</dbReference>
<dbReference type="InterPro" id="IPR027417">
    <property type="entry name" value="P-loop_NTPase"/>
</dbReference>
<feature type="compositionally biased region" description="Basic residues" evidence="4">
    <location>
        <begin position="124"/>
        <end position="134"/>
    </location>
</feature>
<feature type="compositionally biased region" description="Basic residues" evidence="4">
    <location>
        <begin position="163"/>
        <end position="173"/>
    </location>
</feature>
<evidence type="ECO:0000313" key="7">
    <source>
        <dbReference type="Proteomes" id="UP000193719"/>
    </source>
</evidence>
<dbReference type="EMBL" id="MCFH01000030">
    <property type="protein sequence ID" value="ORX47633.1"/>
    <property type="molecule type" value="Genomic_DNA"/>
</dbReference>
<feature type="compositionally biased region" description="Acidic residues" evidence="4">
    <location>
        <begin position="301"/>
        <end position="310"/>
    </location>
</feature>
<dbReference type="GO" id="GO:0016887">
    <property type="term" value="F:ATP hydrolysis activity"/>
    <property type="evidence" value="ECO:0007669"/>
    <property type="project" value="InterPro"/>
</dbReference>
<proteinExistence type="predicted"/>
<dbReference type="FunFam" id="3.40.50.300:FF:000104">
    <property type="entry name" value="ATP-binding cassette sub-family F member 3"/>
    <property type="match status" value="1"/>
</dbReference>
<evidence type="ECO:0000256" key="3">
    <source>
        <dbReference type="ARBA" id="ARBA00022840"/>
    </source>
</evidence>
<feature type="compositionally biased region" description="Basic residues" evidence="4">
    <location>
        <begin position="262"/>
        <end position="272"/>
    </location>
</feature>
<feature type="compositionally biased region" description="Acidic residues" evidence="4">
    <location>
        <begin position="49"/>
        <end position="61"/>
    </location>
</feature>
<organism evidence="6 7">
    <name type="scientific">Piromyces finnis</name>
    <dbReference type="NCBI Taxonomy" id="1754191"/>
    <lineage>
        <taxon>Eukaryota</taxon>
        <taxon>Fungi</taxon>
        <taxon>Fungi incertae sedis</taxon>
        <taxon>Chytridiomycota</taxon>
        <taxon>Chytridiomycota incertae sedis</taxon>
        <taxon>Neocallimastigomycetes</taxon>
        <taxon>Neocallimastigales</taxon>
        <taxon>Neocallimastigaceae</taxon>
        <taxon>Piromyces</taxon>
    </lineage>
</organism>
<dbReference type="SUPFAM" id="SSF52540">
    <property type="entry name" value="P-loop containing nucleoside triphosphate hydrolases"/>
    <property type="match status" value="2"/>
</dbReference>
<feature type="region of interest" description="Disordered" evidence="4">
    <location>
        <begin position="1"/>
        <end position="631"/>
    </location>
</feature>
<dbReference type="PROSITE" id="PS00211">
    <property type="entry name" value="ABC_TRANSPORTER_1"/>
    <property type="match status" value="1"/>
</dbReference>
<dbReference type="InterPro" id="IPR003439">
    <property type="entry name" value="ABC_transporter-like_ATP-bd"/>
</dbReference>
<dbReference type="Gene3D" id="3.40.50.300">
    <property type="entry name" value="P-loop containing nucleotide triphosphate hydrolases"/>
    <property type="match status" value="2"/>
</dbReference>
<feature type="compositionally biased region" description="Acidic residues" evidence="4">
    <location>
        <begin position="81"/>
        <end position="92"/>
    </location>
</feature>
<accession>A0A1Y1V5B8</accession>
<feature type="compositionally biased region" description="Basic residues" evidence="4">
    <location>
        <begin position="1"/>
        <end position="10"/>
    </location>
</feature>
<dbReference type="InterPro" id="IPR003593">
    <property type="entry name" value="AAA+_ATPase"/>
</dbReference>
<reference evidence="6 7" key="1">
    <citation type="submission" date="2016-08" db="EMBL/GenBank/DDBJ databases">
        <title>Genomes of anaerobic fungi encode conserved fungal cellulosomes for biomass hydrolysis.</title>
        <authorList>
            <consortium name="DOE Joint Genome Institute"/>
            <person name="Haitjema C.H."/>
            <person name="Gilmore S.P."/>
            <person name="Henske J.K."/>
            <person name="Solomon K.V."/>
            <person name="De Groot R."/>
            <person name="Kuo A."/>
            <person name="Mondo S.J."/>
            <person name="Salamov A.A."/>
            <person name="Labutti K."/>
            <person name="Zhao Z."/>
            <person name="Chiniquy J."/>
            <person name="Barry K."/>
            <person name="Brewer H.M."/>
            <person name="Purvine S.O."/>
            <person name="Wright A.T."/>
            <person name="Boxma B."/>
            <person name="Van Alen T."/>
            <person name="Hackstein J.H."/>
            <person name="Baker S.E."/>
            <person name="Grigoriev I.V."/>
            <person name="O'Malley M.A."/>
        </authorList>
    </citation>
    <scope>NUCLEOTIDE SEQUENCE [LARGE SCALE GENOMIC DNA]</scope>
    <source>
        <strain evidence="7">finn</strain>
    </source>
</reference>
<evidence type="ECO:0000256" key="4">
    <source>
        <dbReference type="SAM" id="MobiDB-lite"/>
    </source>
</evidence>
<sequence>MSGRRKRNQKKNKDFGFNSDDDDKYDLKFDNDDFGSSRNTMATGFDLLALDDNDDDDEVEEVVAPKNNKKNKKNKKTFSFDDLEVEDDEEEEIKPKEKKGKKGKKNKNNFDDIESDEVPVAKDKKGKKGKKGKKNNFDDDFEAEMELSAKLQENDEEVIPMAKKGKKGKKGKKNRNDDFDAEMEMISQLQEQEQEKEQQKEEEVEEEVIPMAKKGKKGKKGKKNRNDDFDAEMEMISQLQEQKQQKEQQKEEEIEEIIPMAKKGKKGKKGKKNRDDDFDAEMEMISQLQQENDQKTKEESESIEVTEETELTEKMESLDISTENVSEDESEKKKKKKKKKKHDDEGDDVDDEDSEKKKKKKKKKKHDEDDEDGEDNEEDDGEKKKKKKKKKKHDEDDEDGEDNEEDDGEKKKKKKKKKKHDDEGEDVDDEDGEKKKKKKKKKKHDDEGEDGEGEDNEEDDGEKKKKKKKKKKHDDDGEDVDDEDGEKKKKKKKKKHDDEGDDNEDDDGEKKKKKKKKKKHDDEGEDVDDEDGEKKKKKKKKKHDEDEEEEDSTQITEDISESKEVEPESEKEQEQEQEKTSGKKKKDRRKGRRKPRVTVEATDILAAAISASEVSTPAEVESGNDDKETKENMDKVTEKLEKLDINNSAIDEIGELKNRATRSTIPKPDNLNVTGDYLSHINSKDILINNFSISAFGQQLVKDTSLSLVHGRRYGLLGSNGCGKSTLLQVIARRDVYIPNTIDIYVLDREFDATDMTAIEAVVDIVKSEKNNLEIEMEDILAEGNTEDPRLEVIMERLNELDVGFAERKAKDVLRGLGFSEEMLGMKTREFSGGWRMRISLARALFVKPTLLLLDEPTNHLDLGACVWLEEYLKQYEHTLLIISHSQDFLNGVCTDIIHLQRGKLNYYTGDYDTFVRARSEKEASARKKQKIQEKQNKLMQEKMQKEGTRAVKQSKGKEKMLRERKEKAAKDMDDVINEKQFSFKFNDCGRGLPPPVLQVRDADFGYDRDHILFKDINFGLDLDSRVTIVGPNGAGKSTLLKLLVGQIEPLAGEVKRNHHLRIARFHQHLMEQLNMEQSPVEYMISHFPEYKAQEMRQIIGRFGLTGKSQVIPMSQLSDGQCRRVIFAWLAMRNPHILFLDEPTNHLDIETIDALADAIDNFDGGVILISHDFRLIDQVTKEIWVVENQKVTPWEGDIRDYKEYLRKQFEEAGGIELV</sequence>
<feature type="domain" description="ABC transporter" evidence="5">
    <location>
        <begin position="681"/>
        <end position="927"/>
    </location>
</feature>
<feature type="compositionally biased region" description="Acidic residues" evidence="4">
    <location>
        <begin position="368"/>
        <end position="380"/>
    </location>
</feature>
<dbReference type="GO" id="GO:0005524">
    <property type="term" value="F:ATP binding"/>
    <property type="evidence" value="ECO:0007669"/>
    <property type="project" value="UniProtKB-KW"/>
</dbReference>
<feature type="compositionally biased region" description="Basic residues" evidence="4">
    <location>
        <begin position="67"/>
        <end position="76"/>
    </location>
</feature>
<keyword evidence="1" id="KW-0677">Repeat</keyword>
<feature type="compositionally biased region" description="Basic and acidic residues" evidence="4">
    <location>
        <begin position="560"/>
        <end position="581"/>
    </location>
</feature>
<dbReference type="SMART" id="SM00382">
    <property type="entry name" value="AAA"/>
    <property type="match status" value="2"/>
</dbReference>
<dbReference type="InterPro" id="IPR017871">
    <property type="entry name" value="ABC_transporter-like_CS"/>
</dbReference>
<keyword evidence="6" id="KW-0378">Hydrolase</keyword>
<feature type="compositionally biased region" description="Acidic residues" evidence="4">
    <location>
        <begin position="447"/>
        <end position="460"/>
    </location>
</feature>
<feature type="compositionally biased region" description="Basic residues" evidence="4">
    <location>
        <begin position="96"/>
        <end position="107"/>
    </location>
</feature>
<name>A0A1Y1V5B8_9FUNG</name>
<dbReference type="InterPro" id="IPR050611">
    <property type="entry name" value="ABCF"/>
</dbReference>
<feature type="compositionally biased region" description="Basic residues" evidence="4">
    <location>
        <begin position="582"/>
        <end position="596"/>
    </location>
</feature>
<evidence type="ECO:0000313" key="6">
    <source>
        <dbReference type="EMBL" id="ORX47633.1"/>
    </source>
</evidence>
<feature type="compositionally biased region" description="Acidic residues" evidence="4">
    <location>
        <begin position="395"/>
        <end position="407"/>
    </location>
</feature>
<dbReference type="PANTHER" id="PTHR19211:SF131">
    <property type="entry name" value="RIBOSOME BIOGENESIS ATPASE"/>
    <property type="match status" value="1"/>
</dbReference>